<organism evidence="1 2">
    <name type="scientific">Murimonas intestini</name>
    <dbReference type="NCBI Taxonomy" id="1337051"/>
    <lineage>
        <taxon>Bacteria</taxon>
        <taxon>Bacillati</taxon>
        <taxon>Bacillota</taxon>
        <taxon>Clostridia</taxon>
        <taxon>Lachnospirales</taxon>
        <taxon>Lachnospiraceae</taxon>
        <taxon>Murimonas</taxon>
    </lineage>
</organism>
<proteinExistence type="predicted"/>
<evidence type="ECO:0000313" key="1">
    <source>
        <dbReference type="EMBL" id="PWJ72044.1"/>
    </source>
</evidence>
<evidence type="ECO:0008006" key="3">
    <source>
        <dbReference type="Google" id="ProtNLM"/>
    </source>
</evidence>
<reference evidence="1 2" key="1">
    <citation type="submission" date="2018-05" db="EMBL/GenBank/DDBJ databases">
        <authorList>
            <person name="Goeker M."/>
            <person name="Huntemann M."/>
            <person name="Clum A."/>
            <person name="Pillay M."/>
            <person name="Palaniappan K."/>
            <person name="Varghese N."/>
            <person name="Mikhailova N."/>
            <person name="Stamatis D."/>
            <person name="Reddy T."/>
            <person name="Daum C."/>
            <person name="Shapiro N."/>
            <person name="Ivanova N."/>
            <person name="Kyrpides N."/>
            <person name="Woyke T."/>
        </authorList>
    </citation>
    <scope>NUCLEOTIDE SEQUENCE [LARGE SCALE GENOMIC DNA]</scope>
    <source>
        <strain evidence="1 2">DSM 26524</strain>
    </source>
</reference>
<accession>A0AB73SXG5</accession>
<gene>
    <name evidence="1" type="ORF">C7383_12418</name>
</gene>
<keyword evidence="2" id="KW-1185">Reference proteome</keyword>
<dbReference type="RefSeq" id="WP_109748800.1">
    <property type="nucleotide sequence ID" value="NZ_CABJAT010000016.1"/>
</dbReference>
<evidence type="ECO:0000313" key="2">
    <source>
        <dbReference type="Proteomes" id="UP000245412"/>
    </source>
</evidence>
<dbReference type="EMBL" id="QGGY01000024">
    <property type="protein sequence ID" value="PWJ72044.1"/>
    <property type="molecule type" value="Genomic_DNA"/>
</dbReference>
<dbReference type="Proteomes" id="UP000245412">
    <property type="component" value="Unassembled WGS sequence"/>
</dbReference>
<comment type="caution">
    <text evidence="1">The sequence shown here is derived from an EMBL/GenBank/DDBJ whole genome shotgun (WGS) entry which is preliminary data.</text>
</comment>
<dbReference type="AlphaFoldDB" id="A0AB73SXG5"/>
<name>A0AB73SXG5_9FIRM</name>
<protein>
    <recommendedName>
        <fullName evidence="3">DUF2197 domain-containing protein</fullName>
    </recommendedName>
</protein>
<sequence length="74" mass="8647">MRKSKKIYCNMCGKSISMDKQIPMEDVLSVEKSWGYFSGKDGEVHSFDLCEECYDKLVKEFVFPPAVKKQREMI</sequence>